<feature type="non-terminal residue" evidence="2">
    <location>
        <position position="44"/>
    </location>
</feature>
<keyword evidence="1" id="KW-0472">Membrane</keyword>
<accession>A0A382A4E9</accession>
<organism evidence="2">
    <name type="scientific">marine metagenome</name>
    <dbReference type="NCBI Taxonomy" id="408172"/>
    <lineage>
        <taxon>unclassified sequences</taxon>
        <taxon>metagenomes</taxon>
        <taxon>ecological metagenomes</taxon>
    </lineage>
</organism>
<evidence type="ECO:0000256" key="1">
    <source>
        <dbReference type="SAM" id="Phobius"/>
    </source>
</evidence>
<dbReference type="AlphaFoldDB" id="A0A382A4E9"/>
<feature type="transmembrane region" description="Helical" evidence="1">
    <location>
        <begin position="20"/>
        <end position="43"/>
    </location>
</feature>
<dbReference type="EMBL" id="UINC01023819">
    <property type="protein sequence ID" value="SVA96244.1"/>
    <property type="molecule type" value="Genomic_DNA"/>
</dbReference>
<keyword evidence="1" id="KW-0812">Transmembrane</keyword>
<reference evidence="2" key="1">
    <citation type="submission" date="2018-05" db="EMBL/GenBank/DDBJ databases">
        <authorList>
            <person name="Lanie J.A."/>
            <person name="Ng W.-L."/>
            <person name="Kazmierczak K.M."/>
            <person name="Andrzejewski T.M."/>
            <person name="Davidsen T.M."/>
            <person name="Wayne K.J."/>
            <person name="Tettelin H."/>
            <person name="Glass J.I."/>
            <person name="Rusch D."/>
            <person name="Podicherti R."/>
            <person name="Tsui H.-C.T."/>
            <person name="Winkler M.E."/>
        </authorList>
    </citation>
    <scope>NUCLEOTIDE SEQUENCE</scope>
</reference>
<name>A0A382A4E9_9ZZZZ</name>
<proteinExistence type="predicted"/>
<gene>
    <name evidence="2" type="ORF">METZ01_LOCUS149098</name>
</gene>
<evidence type="ECO:0000313" key="2">
    <source>
        <dbReference type="EMBL" id="SVA96244.1"/>
    </source>
</evidence>
<keyword evidence="1" id="KW-1133">Transmembrane helix</keyword>
<sequence length="44" mass="4939">MLKFLETYGLLLVLDLKPLPVIIIIFSTPSIKYLSISTSIFLLA</sequence>
<protein>
    <submittedName>
        <fullName evidence="2">Uncharacterized protein</fullName>
    </submittedName>
</protein>